<keyword evidence="3" id="KW-0418">Kinase</keyword>
<accession>A0A2X0RFJ9</accession>
<dbReference type="InterPro" id="IPR000719">
    <property type="entry name" value="Prot_kinase_dom"/>
</dbReference>
<keyword evidence="1" id="KW-0808">Transferase</keyword>
<evidence type="ECO:0000259" key="5">
    <source>
        <dbReference type="PROSITE" id="PS50011"/>
    </source>
</evidence>
<evidence type="ECO:0000256" key="3">
    <source>
        <dbReference type="ARBA" id="ARBA00022777"/>
    </source>
</evidence>
<sequence>MEPIRDLTTTRFVLPPDAKLLPVDELAPRLRAKLGPVDGKQVVVTRPGFRVTTRLVTPPLADLLAEFRSASLITDAVMRFSHSYEQDAFEILDLSFDALATFIDGRTLVAADSPDAQAAEPSLAAGQAVDGMEVVHLVRSLDDTEVYQVQMASGELAALKIARDQRAENTLSHETKTLEQLGGGDIPALMDNGIYENRKWLAMEWRDGVSIAVAAQQARASSDREKLHKLASRLLDAYARLHERNIVHGDIHTGNVLVDDTGKITILDFGRARLITDSVSNDPNRAGIAHYYDPQMAASLLAGIISPAASKTGEQFALGTLVYLLLTGLHAIDPVAEQTELLQRIVTRPMLPFAARGIDAWPRVEAVLRQALAKNENKRFSSTAAFAQAFRKAGVTHRRLKCNTPVIEQIISTLKMGNPLPGAKPHVIAWLALRSALALADVELLAIADLWAARSNGGLDACWVAAAVARARLDRRAERDAVNQFCVEANELTENSEKYCALIYAADMLKGIETRAFDLDTLKAWVKQAIDELSAPMKVNESWIYATLALNRAGVTSLPFELFNQLESLDSGSIWLWGLAYDVLQQPEYLERALSSPKPSEPLFRGLAYLRLHQLTGEMRWVSAARRIPTRSNQAAPYIETALLSIELEMPARAVMPPFQFVDSQPEEILRYKSGPIQV</sequence>
<reference evidence="6" key="1">
    <citation type="submission" date="2018-05" db="EMBL/GenBank/DDBJ databases">
        <authorList>
            <person name="Lanie J.A."/>
            <person name="Ng W.-L."/>
            <person name="Kazmierczak K.M."/>
            <person name="Andrzejewski T.M."/>
            <person name="Davidsen T.M."/>
            <person name="Wayne K.J."/>
            <person name="Tettelin H."/>
            <person name="Glass J.I."/>
            <person name="Rusch D."/>
            <person name="Podicherti R."/>
            <person name="Tsui H.-C.T."/>
            <person name="Winkler M.E."/>
        </authorList>
    </citation>
    <scope>NUCLEOTIDE SEQUENCE</scope>
    <source>
        <strain evidence="6">KNB</strain>
    </source>
</reference>
<dbReference type="Pfam" id="PF00069">
    <property type="entry name" value="Pkinase"/>
    <property type="match status" value="1"/>
</dbReference>
<gene>
    <name evidence="6" type="ORF">NITFAB_2107</name>
</gene>
<keyword evidence="4" id="KW-0067">ATP-binding</keyword>
<dbReference type="PROSITE" id="PS50011">
    <property type="entry name" value="PROTEIN_KINASE_DOM"/>
    <property type="match status" value="1"/>
</dbReference>
<keyword evidence="2" id="KW-0547">Nucleotide-binding</keyword>
<protein>
    <recommendedName>
        <fullName evidence="5">Protein kinase domain-containing protein</fullName>
    </recommendedName>
</protein>
<dbReference type="GO" id="GO:0005524">
    <property type="term" value="F:ATP binding"/>
    <property type="evidence" value="ECO:0007669"/>
    <property type="project" value="UniProtKB-KW"/>
</dbReference>
<dbReference type="SMART" id="SM00220">
    <property type="entry name" value="S_TKc"/>
    <property type="match status" value="1"/>
</dbReference>
<proteinExistence type="predicted"/>
<evidence type="ECO:0000313" key="6">
    <source>
        <dbReference type="EMBL" id="SPS06514.1"/>
    </source>
</evidence>
<evidence type="ECO:0000256" key="2">
    <source>
        <dbReference type="ARBA" id="ARBA00022741"/>
    </source>
</evidence>
<organism evidence="6">
    <name type="scientific">Candidatus Nitrotoga fabula</name>
    <dbReference type="NCBI Taxonomy" id="2182327"/>
    <lineage>
        <taxon>Bacteria</taxon>
        <taxon>Pseudomonadati</taxon>
        <taxon>Pseudomonadota</taxon>
        <taxon>Betaproteobacteria</taxon>
        <taxon>Nitrosomonadales</taxon>
        <taxon>Gallionellaceae</taxon>
        <taxon>Candidatus Nitrotoga</taxon>
    </lineage>
</organism>
<dbReference type="EMBL" id="LS423452">
    <property type="protein sequence ID" value="SPS06514.1"/>
    <property type="molecule type" value="Genomic_DNA"/>
</dbReference>
<evidence type="ECO:0000256" key="1">
    <source>
        <dbReference type="ARBA" id="ARBA00022679"/>
    </source>
</evidence>
<dbReference type="Gene3D" id="1.10.510.10">
    <property type="entry name" value="Transferase(Phosphotransferase) domain 1"/>
    <property type="match status" value="1"/>
</dbReference>
<name>A0A2X0RFJ9_9PROT</name>
<dbReference type="SUPFAM" id="SSF56112">
    <property type="entry name" value="Protein kinase-like (PK-like)"/>
    <property type="match status" value="1"/>
</dbReference>
<dbReference type="GO" id="GO:0004674">
    <property type="term" value="F:protein serine/threonine kinase activity"/>
    <property type="evidence" value="ECO:0007669"/>
    <property type="project" value="TreeGrafter"/>
</dbReference>
<feature type="domain" description="Protein kinase" evidence="5">
    <location>
        <begin position="132"/>
        <end position="391"/>
    </location>
</feature>
<evidence type="ECO:0000256" key="4">
    <source>
        <dbReference type="ARBA" id="ARBA00022840"/>
    </source>
</evidence>
<dbReference type="PANTHER" id="PTHR43289">
    <property type="entry name" value="MITOGEN-ACTIVATED PROTEIN KINASE KINASE KINASE 20-RELATED"/>
    <property type="match status" value="1"/>
</dbReference>
<dbReference type="PANTHER" id="PTHR43289:SF6">
    <property type="entry name" value="SERINE_THREONINE-PROTEIN KINASE NEKL-3"/>
    <property type="match status" value="1"/>
</dbReference>
<dbReference type="InterPro" id="IPR011009">
    <property type="entry name" value="Kinase-like_dom_sf"/>
</dbReference>
<dbReference type="AlphaFoldDB" id="A0A2X0RFJ9"/>